<dbReference type="InterPro" id="IPR015022">
    <property type="entry name" value="MAST_pre-PK_dom"/>
</dbReference>
<accession>A0AAW0IL92</accession>
<evidence type="ECO:0000313" key="4">
    <source>
        <dbReference type="Proteomes" id="UP001488838"/>
    </source>
</evidence>
<gene>
    <name evidence="3" type="ORF">U0070_019154</name>
</gene>
<proteinExistence type="predicted"/>
<sequence>MTFPSIMTAIRLREFVERRPMVPPRICFLPIAPLVDGNRQLYRMPALVLAYATLFSLHHNCELQTRKLRHDENNMFICHQGRDVRGYHPGQLARLHFDYSAKRAPRPLIDLAIPPKSKTPYQPQLDQQTLIRYICFGKLSRPTGTWYNETTYQRDYSLPFYEIGLDQKIGILSSNPRPLNSLPEVYCCDERTKITMTELNDQNAHERSESSDVAFVIQLVKKLMIVIARPARLLECLEFDPEEFYHLLEAAEGHAKEGHGIKCDIPRYIVSQLGLTRDPLEEMAQLSSYDSPDTPETDDSVE</sequence>
<feature type="compositionally biased region" description="Acidic residues" evidence="1">
    <location>
        <begin position="293"/>
        <end position="302"/>
    </location>
</feature>
<dbReference type="InterPro" id="IPR023142">
    <property type="entry name" value="MAST_pre-PK_dom_sf"/>
</dbReference>
<evidence type="ECO:0000259" key="2">
    <source>
        <dbReference type="Pfam" id="PF08926"/>
    </source>
</evidence>
<dbReference type="PANTHER" id="PTHR31763">
    <property type="entry name" value="HYPOTHETICAL PROTEIN LOC689766"/>
    <property type="match status" value="1"/>
</dbReference>
<evidence type="ECO:0000256" key="1">
    <source>
        <dbReference type="SAM" id="MobiDB-lite"/>
    </source>
</evidence>
<evidence type="ECO:0000313" key="3">
    <source>
        <dbReference type="EMBL" id="KAK7815310.1"/>
    </source>
</evidence>
<feature type="non-terminal residue" evidence="3">
    <location>
        <position position="302"/>
    </location>
</feature>
<dbReference type="Proteomes" id="UP001488838">
    <property type="component" value="Unassembled WGS sequence"/>
</dbReference>
<comment type="caution">
    <text evidence="3">The sequence shown here is derived from an EMBL/GenBank/DDBJ whole genome shotgun (WGS) entry which is preliminary data.</text>
</comment>
<feature type="domain" description="Microtubule-associated serine/threonine-protein kinase pre-PK" evidence="2">
    <location>
        <begin position="202"/>
        <end position="282"/>
    </location>
</feature>
<organism evidence="3 4">
    <name type="scientific">Myodes glareolus</name>
    <name type="common">Bank vole</name>
    <name type="synonym">Clethrionomys glareolus</name>
    <dbReference type="NCBI Taxonomy" id="447135"/>
    <lineage>
        <taxon>Eukaryota</taxon>
        <taxon>Metazoa</taxon>
        <taxon>Chordata</taxon>
        <taxon>Craniata</taxon>
        <taxon>Vertebrata</taxon>
        <taxon>Euteleostomi</taxon>
        <taxon>Mammalia</taxon>
        <taxon>Eutheria</taxon>
        <taxon>Euarchontoglires</taxon>
        <taxon>Glires</taxon>
        <taxon>Rodentia</taxon>
        <taxon>Myomorpha</taxon>
        <taxon>Muroidea</taxon>
        <taxon>Cricetidae</taxon>
        <taxon>Arvicolinae</taxon>
        <taxon>Myodes</taxon>
    </lineage>
</organism>
<dbReference type="GO" id="GO:0004674">
    <property type="term" value="F:protein serine/threonine kinase activity"/>
    <property type="evidence" value="ECO:0007669"/>
    <property type="project" value="InterPro"/>
</dbReference>
<dbReference type="SUPFAM" id="SSF140482">
    <property type="entry name" value="MAST3 pre-PK domain-like"/>
    <property type="match status" value="1"/>
</dbReference>
<dbReference type="Pfam" id="PF08926">
    <property type="entry name" value="DUF1908"/>
    <property type="match status" value="1"/>
</dbReference>
<dbReference type="EMBL" id="JBBHLL010000114">
    <property type="protein sequence ID" value="KAK7815310.1"/>
    <property type="molecule type" value="Genomic_DNA"/>
</dbReference>
<dbReference type="AlphaFoldDB" id="A0AAW0IL92"/>
<dbReference type="Pfam" id="PF17670">
    <property type="entry name" value="DUF5530"/>
    <property type="match status" value="1"/>
</dbReference>
<reference evidence="3 4" key="1">
    <citation type="journal article" date="2023" name="bioRxiv">
        <title>Conserved and derived expression patterns and positive selection on dental genes reveal complex evolutionary context of ever-growing rodent molars.</title>
        <authorList>
            <person name="Calamari Z.T."/>
            <person name="Song A."/>
            <person name="Cohen E."/>
            <person name="Akter M."/>
            <person name="Roy R.D."/>
            <person name="Hallikas O."/>
            <person name="Christensen M.M."/>
            <person name="Li P."/>
            <person name="Marangoni P."/>
            <person name="Jernvall J."/>
            <person name="Klein O.D."/>
        </authorList>
    </citation>
    <scope>NUCLEOTIDE SEQUENCE [LARGE SCALE GENOMIC DNA]</scope>
    <source>
        <strain evidence="3">V071</strain>
    </source>
</reference>
<name>A0AAW0IL92_MYOGA</name>
<dbReference type="GO" id="GO:0005524">
    <property type="term" value="F:ATP binding"/>
    <property type="evidence" value="ECO:0007669"/>
    <property type="project" value="InterPro"/>
</dbReference>
<dbReference type="GO" id="GO:0000287">
    <property type="term" value="F:magnesium ion binding"/>
    <property type="evidence" value="ECO:0007669"/>
    <property type="project" value="InterPro"/>
</dbReference>
<dbReference type="PANTHER" id="PTHR31763:SF2">
    <property type="entry name" value="CHROMOSOME 1 OPEN READING FRAME 100"/>
    <property type="match status" value="1"/>
</dbReference>
<feature type="region of interest" description="Disordered" evidence="1">
    <location>
        <begin position="282"/>
        <end position="302"/>
    </location>
</feature>
<protein>
    <recommendedName>
        <fullName evidence="2">Microtubule-associated serine/threonine-protein kinase pre-PK domain-containing protein</fullName>
    </recommendedName>
</protein>
<keyword evidence="4" id="KW-1185">Reference proteome</keyword>
<dbReference type="InterPro" id="IPR037668">
    <property type="entry name" value="SPMIP3"/>
</dbReference>